<dbReference type="PANTHER" id="PTHR31543:SF0">
    <property type="entry name" value="DYNEIN REGULATORY COMPLEX SUBUNIT 4"/>
    <property type="match status" value="1"/>
</dbReference>
<dbReference type="GO" id="GO:0005874">
    <property type="term" value="C:microtubule"/>
    <property type="evidence" value="ECO:0007669"/>
    <property type="project" value="UniProtKB-KW"/>
</dbReference>
<evidence type="ECO:0000256" key="13">
    <source>
        <dbReference type="SAM" id="Coils"/>
    </source>
</evidence>
<proteinExistence type="inferred from homology"/>
<sequence>MLNEPNHDRKPDVVWINADLSNDPTLCNDSPNEFHANISEESNPDVISYITYPHNAFDPCEKPAQCEARPPKKKPGKKKGKKSSPSSKSKTPTVVDGVSTTEMTKEELEEHIIRLREELEREREERNYFQLERDKVNTFWEISKQQLEDRSAELRNKEREMEESEERHQLELKVYKQKVKHLLYEHQNNISELKAETATAIRINQEEHLKVQGLLRQDEQNLKIKLRETQLSSEDNVRTLKKEHEHEMHEIRKDFERKMEEQKKIYMKNTKELKEKLDLQRKNELHETEERKNNHINALMRSHEKSYAEMKNYYNDITLNNLALINTLKEQLEERKKNEERLERRANEIAAENRRLVEPLTKAKEENTEMKRQMANYEKDKTQTKALLKTCEKEKKRTEWKYDILEQQFKHIEAERNDLYEKFVLAIQEVQQKCGLKNILLEKRLTALTETIEKKEAQLSEVLSASNLDPISMATVSRKLGDILDSKNGTIKELQYELARVCKAHNDLLLACESKLQQFGIPFQELGFRPLKTTLNTQKLGHGPAGLVSVPP</sequence>
<evidence type="ECO:0000313" key="16">
    <source>
        <dbReference type="EMBL" id="VDP50599.1"/>
    </source>
</evidence>
<keyword evidence="17" id="KW-1185">Reference proteome</keyword>
<evidence type="ECO:0000256" key="4">
    <source>
        <dbReference type="ARBA" id="ARBA00021301"/>
    </source>
</evidence>
<protein>
    <recommendedName>
        <fullName evidence="4">Dynein regulatory complex subunit 4</fullName>
    </recommendedName>
    <alternativeName>
        <fullName evidence="12">Growth arrest-specific protein 8</fullName>
    </alternativeName>
</protein>
<gene>
    <name evidence="16" type="ORF">SCUD_LOCUS12924</name>
</gene>
<dbReference type="GO" id="GO:0048870">
    <property type="term" value="P:cell motility"/>
    <property type="evidence" value="ECO:0007669"/>
    <property type="project" value="InterPro"/>
</dbReference>
<evidence type="ECO:0000313" key="18">
    <source>
        <dbReference type="WBParaSite" id="SCUD_0001292701-mRNA-1"/>
    </source>
</evidence>
<reference evidence="16 17" key="2">
    <citation type="submission" date="2018-11" db="EMBL/GenBank/DDBJ databases">
        <authorList>
            <consortium name="Pathogen Informatics"/>
        </authorList>
    </citation>
    <scope>NUCLEOTIDE SEQUENCE [LARGE SCALE GENOMIC DNA]</scope>
    <source>
        <strain evidence="16">Dakar</strain>
        <strain evidence="17">Dakar, Senegal</strain>
    </source>
</reference>
<evidence type="ECO:0000313" key="17">
    <source>
        <dbReference type="Proteomes" id="UP000279833"/>
    </source>
</evidence>
<evidence type="ECO:0000256" key="2">
    <source>
        <dbReference type="ARBA" id="ARBA00004245"/>
    </source>
</evidence>
<keyword evidence="10" id="KW-0206">Cytoskeleton</keyword>
<dbReference type="PANTHER" id="PTHR31543">
    <property type="entry name" value="DYNEIN REGULATORY COMPLEX SUBUNIT 4"/>
    <property type="match status" value="1"/>
</dbReference>
<dbReference type="GO" id="GO:0031514">
    <property type="term" value="C:motile cilium"/>
    <property type="evidence" value="ECO:0007669"/>
    <property type="project" value="UniProtKB-SubCell"/>
</dbReference>
<dbReference type="InterPro" id="IPR039308">
    <property type="entry name" value="GAS8"/>
</dbReference>
<dbReference type="GO" id="GO:0008017">
    <property type="term" value="F:microtubule binding"/>
    <property type="evidence" value="ECO:0007669"/>
    <property type="project" value="InterPro"/>
</dbReference>
<evidence type="ECO:0000259" key="15">
    <source>
        <dbReference type="Pfam" id="PF13851"/>
    </source>
</evidence>
<comment type="subcellular location">
    <subcellularLocation>
        <location evidence="1">Cell projection</location>
        <location evidence="1">Cilium</location>
        <location evidence="1">Flagellum</location>
    </subcellularLocation>
    <subcellularLocation>
        <location evidence="2">Cytoplasm</location>
        <location evidence="2">Cytoskeleton</location>
    </subcellularLocation>
</comment>
<evidence type="ECO:0000256" key="6">
    <source>
        <dbReference type="ARBA" id="ARBA00022701"/>
    </source>
</evidence>
<evidence type="ECO:0000256" key="7">
    <source>
        <dbReference type="ARBA" id="ARBA00022846"/>
    </source>
</evidence>
<feature type="coiled-coil region" evidence="13">
    <location>
        <begin position="322"/>
        <end position="465"/>
    </location>
</feature>
<dbReference type="AlphaFoldDB" id="A0A183KD32"/>
<feature type="compositionally biased region" description="Low complexity" evidence="14">
    <location>
        <begin position="83"/>
        <end position="93"/>
    </location>
</feature>
<keyword evidence="6" id="KW-0493">Microtubule</keyword>
<feature type="coiled-coil region" evidence="13">
    <location>
        <begin position="241"/>
        <end position="276"/>
    </location>
</feature>
<evidence type="ECO:0000256" key="1">
    <source>
        <dbReference type="ARBA" id="ARBA00004230"/>
    </source>
</evidence>
<feature type="region of interest" description="Disordered" evidence="14">
    <location>
        <begin position="60"/>
        <end position="103"/>
    </location>
</feature>
<accession>A0A183KD32</accession>
<evidence type="ECO:0000256" key="3">
    <source>
        <dbReference type="ARBA" id="ARBA00009859"/>
    </source>
</evidence>
<evidence type="ECO:0000256" key="5">
    <source>
        <dbReference type="ARBA" id="ARBA00022490"/>
    </source>
</evidence>
<dbReference type="GO" id="GO:0031267">
    <property type="term" value="F:small GTPase binding"/>
    <property type="evidence" value="ECO:0007669"/>
    <property type="project" value="InterPro"/>
</dbReference>
<reference evidence="18" key="1">
    <citation type="submission" date="2016-06" db="UniProtKB">
        <authorList>
            <consortium name="WormBaseParasite"/>
        </authorList>
    </citation>
    <scope>IDENTIFICATION</scope>
</reference>
<evidence type="ECO:0000256" key="9">
    <source>
        <dbReference type="ARBA" id="ARBA00023069"/>
    </source>
</evidence>
<comment type="similarity">
    <text evidence="3">Belongs to the DRC4 family.</text>
</comment>
<organism evidence="18">
    <name type="scientific">Schistosoma curassoni</name>
    <dbReference type="NCBI Taxonomy" id="6186"/>
    <lineage>
        <taxon>Eukaryota</taxon>
        <taxon>Metazoa</taxon>
        <taxon>Spiralia</taxon>
        <taxon>Lophotrochozoa</taxon>
        <taxon>Platyhelminthes</taxon>
        <taxon>Trematoda</taxon>
        <taxon>Digenea</taxon>
        <taxon>Strigeidida</taxon>
        <taxon>Schistosomatoidea</taxon>
        <taxon>Schistosomatidae</taxon>
        <taxon>Schistosoma</taxon>
    </lineage>
</organism>
<keyword evidence="11" id="KW-0966">Cell projection</keyword>
<evidence type="ECO:0000256" key="10">
    <source>
        <dbReference type="ARBA" id="ARBA00023212"/>
    </source>
</evidence>
<dbReference type="STRING" id="6186.A0A183KD32"/>
<dbReference type="EMBL" id="UZAK01035471">
    <property type="protein sequence ID" value="VDP50599.1"/>
    <property type="molecule type" value="Genomic_DNA"/>
</dbReference>
<evidence type="ECO:0000256" key="14">
    <source>
        <dbReference type="SAM" id="MobiDB-lite"/>
    </source>
</evidence>
<dbReference type="WBParaSite" id="SCUD_0001292701-mRNA-1">
    <property type="protein sequence ID" value="SCUD_0001292701-mRNA-1"/>
    <property type="gene ID" value="SCUD_0001292701"/>
</dbReference>
<keyword evidence="8 13" id="KW-0175">Coiled coil</keyword>
<keyword evidence="5" id="KW-0963">Cytoplasm</keyword>
<evidence type="ECO:0000256" key="11">
    <source>
        <dbReference type="ARBA" id="ARBA00023273"/>
    </source>
</evidence>
<dbReference type="Proteomes" id="UP000279833">
    <property type="component" value="Unassembled WGS sequence"/>
</dbReference>
<keyword evidence="9" id="KW-0969">Cilium</keyword>
<dbReference type="InterPro" id="IPR025593">
    <property type="entry name" value="GAS8_dom"/>
</dbReference>
<name>A0A183KD32_9TREM</name>
<evidence type="ECO:0000256" key="8">
    <source>
        <dbReference type="ARBA" id="ARBA00023054"/>
    </source>
</evidence>
<feature type="compositionally biased region" description="Basic residues" evidence="14">
    <location>
        <begin position="71"/>
        <end position="82"/>
    </location>
</feature>
<keyword evidence="7" id="KW-0282">Flagellum</keyword>
<evidence type="ECO:0000256" key="12">
    <source>
        <dbReference type="ARBA" id="ARBA00031568"/>
    </source>
</evidence>
<feature type="domain" description="Growth arrest-specific protein 8" evidence="15">
    <location>
        <begin position="299"/>
        <end position="494"/>
    </location>
</feature>
<dbReference type="Pfam" id="PF13851">
    <property type="entry name" value="GAS"/>
    <property type="match status" value="1"/>
</dbReference>
<dbReference type="GO" id="GO:0005794">
    <property type="term" value="C:Golgi apparatus"/>
    <property type="evidence" value="ECO:0007669"/>
    <property type="project" value="TreeGrafter"/>
</dbReference>